<dbReference type="EMBL" id="JAUJYO010000011">
    <property type="protein sequence ID" value="KAK1305049.1"/>
    <property type="molecule type" value="Genomic_DNA"/>
</dbReference>
<reference evidence="2" key="1">
    <citation type="journal article" date="2023" name="Nat. Commun.">
        <title>Diploid and tetraploid genomes of Acorus and the evolution of monocots.</title>
        <authorList>
            <person name="Ma L."/>
            <person name="Liu K.W."/>
            <person name="Li Z."/>
            <person name="Hsiao Y.Y."/>
            <person name="Qi Y."/>
            <person name="Fu T."/>
            <person name="Tang G.D."/>
            <person name="Zhang D."/>
            <person name="Sun W.H."/>
            <person name="Liu D.K."/>
            <person name="Li Y."/>
            <person name="Chen G.Z."/>
            <person name="Liu X.D."/>
            <person name="Liao X.Y."/>
            <person name="Jiang Y.T."/>
            <person name="Yu X."/>
            <person name="Hao Y."/>
            <person name="Huang J."/>
            <person name="Zhao X.W."/>
            <person name="Ke S."/>
            <person name="Chen Y.Y."/>
            <person name="Wu W.L."/>
            <person name="Hsu J.L."/>
            <person name="Lin Y.F."/>
            <person name="Huang M.D."/>
            <person name="Li C.Y."/>
            <person name="Huang L."/>
            <person name="Wang Z.W."/>
            <person name="Zhao X."/>
            <person name="Zhong W.Y."/>
            <person name="Peng D.H."/>
            <person name="Ahmad S."/>
            <person name="Lan S."/>
            <person name="Zhang J.S."/>
            <person name="Tsai W.C."/>
            <person name="Van de Peer Y."/>
            <person name="Liu Z.J."/>
        </authorList>
    </citation>
    <scope>NUCLEOTIDE SEQUENCE</scope>
    <source>
        <strain evidence="2">CP</strain>
    </source>
</reference>
<feature type="region of interest" description="Disordered" evidence="1">
    <location>
        <begin position="64"/>
        <end position="108"/>
    </location>
</feature>
<comment type="caution">
    <text evidence="2">The sequence shown here is derived from an EMBL/GenBank/DDBJ whole genome shotgun (WGS) entry which is preliminary data.</text>
</comment>
<accession>A0AAV9DW79</accession>
<protein>
    <submittedName>
        <fullName evidence="2">Uncharacterized protein</fullName>
    </submittedName>
</protein>
<evidence type="ECO:0000256" key="1">
    <source>
        <dbReference type="SAM" id="MobiDB-lite"/>
    </source>
</evidence>
<evidence type="ECO:0000313" key="2">
    <source>
        <dbReference type="EMBL" id="KAK1305049.1"/>
    </source>
</evidence>
<feature type="compositionally biased region" description="Low complexity" evidence="1">
    <location>
        <begin position="66"/>
        <end position="80"/>
    </location>
</feature>
<sequence length="108" mass="12339">MKYKRTQQQTNWTTMYDRPIRSNRMVKKKRIKPQKLLLSLPKSCFSLSPKVASLSLSLDSLCRPHQTQASPLTTASTATTRDSGDPRRPTAITRDQRRSRFEGSGETQ</sequence>
<evidence type="ECO:0000313" key="3">
    <source>
        <dbReference type="Proteomes" id="UP001180020"/>
    </source>
</evidence>
<gene>
    <name evidence="2" type="ORF">QJS10_CPB11g01391</name>
</gene>
<name>A0AAV9DW79_ACOCL</name>
<proteinExistence type="predicted"/>
<dbReference type="AlphaFoldDB" id="A0AAV9DW79"/>
<dbReference type="Proteomes" id="UP001180020">
    <property type="component" value="Unassembled WGS sequence"/>
</dbReference>
<keyword evidence="3" id="KW-1185">Reference proteome</keyword>
<reference evidence="2" key="2">
    <citation type="submission" date="2023-06" db="EMBL/GenBank/DDBJ databases">
        <authorList>
            <person name="Ma L."/>
            <person name="Liu K.-W."/>
            <person name="Li Z."/>
            <person name="Hsiao Y.-Y."/>
            <person name="Qi Y."/>
            <person name="Fu T."/>
            <person name="Tang G."/>
            <person name="Zhang D."/>
            <person name="Sun W.-H."/>
            <person name="Liu D.-K."/>
            <person name="Li Y."/>
            <person name="Chen G.-Z."/>
            <person name="Liu X.-D."/>
            <person name="Liao X.-Y."/>
            <person name="Jiang Y.-T."/>
            <person name="Yu X."/>
            <person name="Hao Y."/>
            <person name="Huang J."/>
            <person name="Zhao X.-W."/>
            <person name="Ke S."/>
            <person name="Chen Y.-Y."/>
            <person name="Wu W.-L."/>
            <person name="Hsu J.-L."/>
            <person name="Lin Y.-F."/>
            <person name="Huang M.-D."/>
            <person name="Li C.-Y."/>
            <person name="Huang L."/>
            <person name="Wang Z.-W."/>
            <person name="Zhao X."/>
            <person name="Zhong W.-Y."/>
            <person name="Peng D.-H."/>
            <person name="Ahmad S."/>
            <person name="Lan S."/>
            <person name="Zhang J.-S."/>
            <person name="Tsai W.-C."/>
            <person name="Van De Peer Y."/>
            <person name="Liu Z.-J."/>
        </authorList>
    </citation>
    <scope>NUCLEOTIDE SEQUENCE</scope>
    <source>
        <strain evidence="2">CP</strain>
        <tissue evidence="2">Leaves</tissue>
    </source>
</reference>
<feature type="compositionally biased region" description="Basic and acidic residues" evidence="1">
    <location>
        <begin position="82"/>
        <end position="108"/>
    </location>
</feature>
<organism evidence="2 3">
    <name type="scientific">Acorus calamus</name>
    <name type="common">Sweet flag</name>
    <dbReference type="NCBI Taxonomy" id="4465"/>
    <lineage>
        <taxon>Eukaryota</taxon>
        <taxon>Viridiplantae</taxon>
        <taxon>Streptophyta</taxon>
        <taxon>Embryophyta</taxon>
        <taxon>Tracheophyta</taxon>
        <taxon>Spermatophyta</taxon>
        <taxon>Magnoliopsida</taxon>
        <taxon>Liliopsida</taxon>
        <taxon>Acoraceae</taxon>
        <taxon>Acorus</taxon>
    </lineage>
</organism>